<evidence type="ECO:0000256" key="5">
    <source>
        <dbReference type="ARBA" id="ARBA00022989"/>
    </source>
</evidence>
<evidence type="ECO:0000256" key="8">
    <source>
        <dbReference type="SAM" id="Phobius"/>
    </source>
</evidence>
<feature type="transmembrane region" description="Helical" evidence="8">
    <location>
        <begin position="323"/>
        <end position="342"/>
    </location>
</feature>
<dbReference type="PANTHER" id="PTHR10796">
    <property type="entry name" value="PATCHED-RELATED"/>
    <property type="match status" value="1"/>
</dbReference>
<dbReference type="InterPro" id="IPR006149">
    <property type="entry name" value="EB_dom"/>
</dbReference>
<dbReference type="Gene3D" id="1.20.1640.10">
    <property type="entry name" value="Multidrug efflux transporter AcrB transmembrane domain"/>
    <property type="match status" value="1"/>
</dbReference>
<name>A0A8S9ZRK6_9BILA</name>
<dbReference type="Proteomes" id="UP000605970">
    <property type="component" value="Unassembled WGS sequence"/>
</dbReference>
<feature type="transmembrane region" description="Helical" evidence="8">
    <location>
        <begin position="223"/>
        <end position="242"/>
    </location>
</feature>
<feature type="transmembrane region" description="Helical" evidence="8">
    <location>
        <begin position="290"/>
        <end position="311"/>
    </location>
</feature>
<feature type="transmembrane region" description="Helical" evidence="8">
    <location>
        <begin position="249"/>
        <end position="270"/>
    </location>
</feature>
<dbReference type="EMBL" id="JABEBT010000034">
    <property type="protein sequence ID" value="KAF7636105.1"/>
    <property type="molecule type" value="Genomic_DNA"/>
</dbReference>
<feature type="domain" description="EB" evidence="9">
    <location>
        <begin position="452"/>
        <end position="504"/>
    </location>
</feature>
<dbReference type="GO" id="GO:0018996">
    <property type="term" value="P:molting cycle, collagen and cuticulin-based cuticle"/>
    <property type="evidence" value="ECO:0007669"/>
    <property type="project" value="TreeGrafter"/>
</dbReference>
<evidence type="ECO:0000256" key="6">
    <source>
        <dbReference type="ARBA" id="ARBA00023136"/>
    </source>
</evidence>
<keyword evidence="3" id="KW-1003">Cell membrane</keyword>
<dbReference type="GO" id="GO:0006897">
    <property type="term" value="P:endocytosis"/>
    <property type="evidence" value="ECO:0007669"/>
    <property type="project" value="TreeGrafter"/>
</dbReference>
<evidence type="ECO:0000313" key="10">
    <source>
        <dbReference type="EMBL" id="KAF7636105.1"/>
    </source>
</evidence>
<dbReference type="InterPro" id="IPR051697">
    <property type="entry name" value="Patched_domain-protein"/>
</dbReference>
<dbReference type="GO" id="GO:0005886">
    <property type="term" value="C:plasma membrane"/>
    <property type="evidence" value="ECO:0007669"/>
    <property type="project" value="UniProtKB-SubCell"/>
</dbReference>
<dbReference type="AlphaFoldDB" id="A0A8S9ZRK6"/>
<comment type="subcellular location">
    <subcellularLocation>
        <location evidence="1">Cell membrane</location>
        <topology evidence="1">Multi-pass membrane protein</topology>
    </subcellularLocation>
</comment>
<organism evidence="10 11">
    <name type="scientific">Meloidogyne graminicola</name>
    <dbReference type="NCBI Taxonomy" id="189291"/>
    <lineage>
        <taxon>Eukaryota</taxon>
        <taxon>Metazoa</taxon>
        <taxon>Ecdysozoa</taxon>
        <taxon>Nematoda</taxon>
        <taxon>Chromadorea</taxon>
        <taxon>Rhabditida</taxon>
        <taxon>Tylenchina</taxon>
        <taxon>Tylenchomorpha</taxon>
        <taxon>Tylenchoidea</taxon>
        <taxon>Meloidogynidae</taxon>
        <taxon>Meloidogyninae</taxon>
        <taxon>Meloidogyne</taxon>
    </lineage>
</organism>
<accession>A0A8S9ZRK6</accession>
<keyword evidence="11" id="KW-1185">Reference proteome</keyword>
<evidence type="ECO:0000313" key="11">
    <source>
        <dbReference type="Proteomes" id="UP000605970"/>
    </source>
</evidence>
<gene>
    <name evidence="10" type="ORF">Mgra_00004550</name>
</gene>
<keyword evidence="4 8" id="KW-0812">Transmembrane</keyword>
<keyword evidence="6 8" id="KW-0472">Membrane</keyword>
<evidence type="ECO:0000256" key="2">
    <source>
        <dbReference type="ARBA" id="ARBA00005585"/>
    </source>
</evidence>
<dbReference type="PANTHER" id="PTHR10796:SF91">
    <property type="entry name" value="SSD DOMAIN-CONTAINING PROTEIN"/>
    <property type="match status" value="1"/>
</dbReference>
<keyword evidence="5 8" id="KW-1133">Transmembrane helix</keyword>
<dbReference type="GO" id="GO:0030659">
    <property type="term" value="C:cytoplasmic vesicle membrane"/>
    <property type="evidence" value="ECO:0007669"/>
    <property type="project" value="TreeGrafter"/>
</dbReference>
<dbReference type="SUPFAM" id="SSF82866">
    <property type="entry name" value="Multidrug efflux transporter AcrB transmembrane domain"/>
    <property type="match status" value="1"/>
</dbReference>
<protein>
    <submittedName>
        <fullName evidence="10">SSD domain-containing protein</fullName>
    </submittedName>
</protein>
<dbReference type="FunFam" id="1.20.1640.10:FF:000013">
    <property type="entry name" value="PaTched Related family"/>
    <property type="match status" value="1"/>
</dbReference>
<comment type="similarity">
    <text evidence="2">Belongs to the patched family.</text>
</comment>
<reference evidence="10" key="1">
    <citation type="journal article" date="2020" name="Ecol. Evol.">
        <title>Genome structure and content of the rice root-knot nematode (Meloidogyne graminicola).</title>
        <authorList>
            <person name="Phan N.T."/>
            <person name="Danchin E.G.J."/>
            <person name="Klopp C."/>
            <person name="Perfus-Barbeoch L."/>
            <person name="Kozlowski D.K."/>
            <person name="Koutsovoulos G.D."/>
            <person name="Lopez-Roques C."/>
            <person name="Bouchez O."/>
            <person name="Zahm M."/>
            <person name="Besnard G."/>
            <person name="Bellafiore S."/>
        </authorList>
    </citation>
    <scope>NUCLEOTIDE SEQUENCE</scope>
    <source>
        <strain evidence="10">VN-18</strain>
    </source>
</reference>
<dbReference type="OrthoDB" id="6510177at2759"/>
<evidence type="ECO:0000259" key="9">
    <source>
        <dbReference type="Pfam" id="PF01683"/>
    </source>
</evidence>
<sequence>MEQGLDYEKLLLKSDPLMRTIRMEIELFHGGDQIEIAIVNAPNISLKIERERIKKLIKEFESIPYCIGYNGTEFWLREYEKYTKQTGAILKENDHLSWIRGVYDWSRLFAFYKLWSQDFVWANEKLNFDDNVDLLEMRSFRFRIGITNFNNANDLVLLTQMLREVASRHKDLQVYTFQHGRAIADQLNVLLPFTLRNDLIAMACMVIISLLCIPNPICTIWITFAMLSIEIGVIGFLSFWNVKLDPISMITLILAIGFSIEFSAHVTYGFVSSPVNLNSKERCIDTLEKLAWPMVHGSMSTILGVLVLAFIDSYMVRVFFKTIFLVLVIGVFHALVVLPILLHDTVPYGELLASKLYGRKEKMSKNSSKRGKIEQNEINKNNLKILYNRPKLSRISNRIFCYQGHCCAAKNPSPSGYGSACTQNSQCKFTNSECRKSVCYCRIDDPRPNGGCAMGQVIINGHCYNYVSYGGFCEYSKQCNYLGSICFQKRCVCPPGQIYNGKQCINDPNIPNVLCPPNHLLLNGQCLPLVGIGERCTYDLQCRTRPGDQPLFCRNFACYFIGTTNSGIDFWLNLSFDQRTFPKCRNPVAEVEILSGIPKDCIYQKCSPGYHCEWNNQYKGGQYICCGISPENPIYGQPKMYPGYTNLPLQCTSINSCTFVDFPYCIWSESYRHNICCSRPQCI</sequence>
<evidence type="ECO:0000256" key="1">
    <source>
        <dbReference type="ARBA" id="ARBA00004651"/>
    </source>
</evidence>
<proteinExistence type="inferred from homology"/>
<dbReference type="Pfam" id="PF01683">
    <property type="entry name" value="EB"/>
    <property type="match status" value="2"/>
</dbReference>
<evidence type="ECO:0000256" key="4">
    <source>
        <dbReference type="ARBA" id="ARBA00022692"/>
    </source>
</evidence>
<feature type="domain" description="EB" evidence="9">
    <location>
        <begin position="515"/>
        <end position="558"/>
    </location>
</feature>
<keyword evidence="7" id="KW-0325">Glycoprotein</keyword>
<comment type="caution">
    <text evidence="10">The sequence shown here is derived from an EMBL/GenBank/DDBJ whole genome shotgun (WGS) entry which is preliminary data.</text>
</comment>
<evidence type="ECO:0000256" key="7">
    <source>
        <dbReference type="ARBA" id="ARBA00023180"/>
    </source>
</evidence>
<evidence type="ECO:0000256" key="3">
    <source>
        <dbReference type="ARBA" id="ARBA00022475"/>
    </source>
</evidence>